<organism evidence="1 2">
    <name type="scientific">Coptis chinensis</name>
    <dbReference type="NCBI Taxonomy" id="261450"/>
    <lineage>
        <taxon>Eukaryota</taxon>
        <taxon>Viridiplantae</taxon>
        <taxon>Streptophyta</taxon>
        <taxon>Embryophyta</taxon>
        <taxon>Tracheophyta</taxon>
        <taxon>Spermatophyta</taxon>
        <taxon>Magnoliopsida</taxon>
        <taxon>Ranunculales</taxon>
        <taxon>Ranunculaceae</taxon>
        <taxon>Coptidoideae</taxon>
        <taxon>Coptis</taxon>
    </lineage>
</organism>
<protein>
    <submittedName>
        <fullName evidence="1">Uncharacterized protein</fullName>
    </submittedName>
</protein>
<dbReference type="Proteomes" id="UP000631114">
    <property type="component" value="Unassembled WGS sequence"/>
</dbReference>
<name>A0A835IPJ5_9MAGN</name>
<evidence type="ECO:0000313" key="1">
    <source>
        <dbReference type="EMBL" id="KAF9621570.1"/>
    </source>
</evidence>
<evidence type="ECO:0000313" key="2">
    <source>
        <dbReference type="Proteomes" id="UP000631114"/>
    </source>
</evidence>
<proteinExistence type="predicted"/>
<accession>A0A835IPJ5</accession>
<comment type="caution">
    <text evidence="1">The sequence shown here is derived from an EMBL/GenBank/DDBJ whole genome shotgun (WGS) entry which is preliminary data.</text>
</comment>
<keyword evidence="2" id="KW-1185">Reference proteome</keyword>
<reference evidence="1 2" key="1">
    <citation type="submission" date="2020-10" db="EMBL/GenBank/DDBJ databases">
        <title>The Coptis chinensis genome and diversification of protoberbering-type alkaloids.</title>
        <authorList>
            <person name="Wang B."/>
            <person name="Shu S."/>
            <person name="Song C."/>
            <person name="Liu Y."/>
        </authorList>
    </citation>
    <scope>NUCLEOTIDE SEQUENCE [LARGE SCALE GENOMIC DNA]</scope>
    <source>
        <strain evidence="1">HL-2020</strain>
        <tissue evidence="1">Leaf</tissue>
    </source>
</reference>
<gene>
    <name evidence="1" type="ORF">IFM89_022924</name>
</gene>
<sequence>MEEIKWRQKSKEMEVKEAKMYGSKKEWERNTKYSHGLANARNLVKLMNKMYVRWRIRKQLPYMWHEAKIGGNDWDVGWGTGAEIDWDAPNPNLGEPLWEAPSTEDTVLRIAPTSIVQAKPSAQSFPTQHPQDPDSFVGEGCNMELNCVDWDSPPIFDVCPEEDHDSFLDTPPIFDEYGADESEFCVTTSLSGNLFVEYADPVWEDFDINYTRLFSSVHLKLQLEGTKHQIAPVSKNTSVSGWQFNQLAATAAIALLLYSLRDLGCLLLRDMESTTNVEGFRREWL</sequence>
<dbReference type="EMBL" id="JADFTS010000002">
    <property type="protein sequence ID" value="KAF9621570.1"/>
    <property type="molecule type" value="Genomic_DNA"/>
</dbReference>
<dbReference type="AlphaFoldDB" id="A0A835IPJ5"/>